<evidence type="ECO:0000256" key="1">
    <source>
        <dbReference type="SAM" id="Phobius"/>
    </source>
</evidence>
<proteinExistence type="predicted"/>
<keyword evidence="1" id="KW-0472">Membrane</keyword>
<dbReference type="EMBL" id="VJXW01000003">
    <property type="protein sequence ID" value="TRW28082.1"/>
    <property type="molecule type" value="Genomic_DNA"/>
</dbReference>
<protein>
    <submittedName>
        <fullName evidence="2">Uncharacterized protein</fullName>
    </submittedName>
</protein>
<gene>
    <name evidence="2" type="ORF">FL857_03560</name>
</gene>
<reference evidence="2 3" key="1">
    <citation type="submission" date="2019-07" db="EMBL/GenBank/DDBJ databases">
        <title>Criibacterium bergeronii gen. nov., sp. nov. isolated from human clinical samples.</title>
        <authorList>
            <person name="Maheux A.F."/>
            <person name="Boudreau D.K."/>
            <person name="Berube E."/>
            <person name="Brodeur S."/>
            <person name="Bernard K.A."/>
            <person name="Abed J.Y."/>
            <person name="Ducrey E."/>
            <person name="Guay E.F."/>
            <person name="Raymond F."/>
            <person name="Corbeil J."/>
            <person name="Domingo M.-C."/>
            <person name="Roy P.H."/>
            <person name="Boissinot M."/>
            <person name="Tocheva E.I."/>
            <person name="Omar R.F."/>
        </authorList>
    </citation>
    <scope>NUCLEOTIDE SEQUENCE [LARGE SCALE GENOMIC DNA]</scope>
    <source>
        <strain evidence="2 3">CCRI-24246</strain>
    </source>
</reference>
<evidence type="ECO:0000313" key="3">
    <source>
        <dbReference type="Proteomes" id="UP000319424"/>
    </source>
</evidence>
<dbReference type="Proteomes" id="UP000319424">
    <property type="component" value="Unassembled WGS sequence"/>
</dbReference>
<keyword evidence="1" id="KW-0812">Transmembrane</keyword>
<evidence type="ECO:0000313" key="2">
    <source>
        <dbReference type="EMBL" id="TRW28082.1"/>
    </source>
</evidence>
<dbReference type="AlphaFoldDB" id="A0A552VC81"/>
<accession>A0A552VC81</accession>
<keyword evidence="1" id="KW-1133">Transmembrane helix</keyword>
<comment type="caution">
    <text evidence="2">The sequence shown here is derived from an EMBL/GenBank/DDBJ whole genome shotgun (WGS) entry which is preliminary data.</text>
</comment>
<feature type="transmembrane region" description="Helical" evidence="1">
    <location>
        <begin position="29"/>
        <end position="48"/>
    </location>
</feature>
<sequence length="157" mass="18571">MDYLSDKSKKYLCRFKRFYEKSNFVMKHLIKLAIVMVPIIILLQLFFIKLEFSIDKEYKIGNTKIPSIESVVGNRRVTSKYITIGAQIYKYRGAKNPKEDLEKYTNCLIEKYGFREIDFYGGKRLLREEPENKLVIVVEMKADSKGYEVRIGKFNNK</sequence>
<organism evidence="2 3">
    <name type="scientific">Criibacterium bergeronii</name>
    <dbReference type="NCBI Taxonomy" id="1871336"/>
    <lineage>
        <taxon>Bacteria</taxon>
        <taxon>Bacillati</taxon>
        <taxon>Bacillota</taxon>
        <taxon>Clostridia</taxon>
        <taxon>Peptostreptococcales</taxon>
        <taxon>Filifactoraceae</taxon>
        <taxon>Criibacterium</taxon>
    </lineage>
</organism>
<name>A0A552VC81_9FIRM</name>